<gene>
    <name evidence="1" type="ORF">MUN33_02050</name>
</gene>
<organism evidence="1 2">
    <name type="scientific">Corynebacterium kalidii</name>
    <dbReference type="NCBI Taxonomy" id="2931982"/>
    <lineage>
        <taxon>Bacteria</taxon>
        <taxon>Bacillati</taxon>
        <taxon>Actinomycetota</taxon>
        <taxon>Actinomycetes</taxon>
        <taxon>Mycobacteriales</taxon>
        <taxon>Corynebacteriaceae</taxon>
        <taxon>Corynebacterium</taxon>
    </lineage>
</organism>
<dbReference type="RefSeq" id="WP_244803249.1">
    <property type="nucleotide sequence ID" value="NZ_JALIEA010000008.1"/>
</dbReference>
<dbReference type="AlphaFoldDB" id="A0A9X2AYE6"/>
<accession>A0A9X2AYE6</accession>
<comment type="caution">
    <text evidence="1">The sequence shown here is derived from an EMBL/GenBank/DDBJ whole genome shotgun (WGS) entry which is preliminary data.</text>
</comment>
<proteinExistence type="predicted"/>
<name>A0A9X2AYE6_9CORY</name>
<protein>
    <submittedName>
        <fullName evidence="1">Uncharacterized protein</fullName>
    </submittedName>
</protein>
<dbReference type="Proteomes" id="UP001139207">
    <property type="component" value="Unassembled WGS sequence"/>
</dbReference>
<reference evidence="1" key="1">
    <citation type="submission" date="2022-04" db="EMBL/GenBank/DDBJ databases">
        <title>Corynebacterium kalidii LD5P10.</title>
        <authorList>
            <person name="Sun J.Q."/>
        </authorList>
    </citation>
    <scope>NUCLEOTIDE SEQUENCE</scope>
    <source>
        <strain evidence="1">LD5P10</strain>
    </source>
</reference>
<dbReference type="EMBL" id="JALIEA010000008">
    <property type="protein sequence ID" value="MCJ7857503.1"/>
    <property type="molecule type" value="Genomic_DNA"/>
</dbReference>
<evidence type="ECO:0000313" key="1">
    <source>
        <dbReference type="EMBL" id="MCJ7857503.1"/>
    </source>
</evidence>
<sequence length="76" mass="8482">MIFHRPFSRHARRTAAAGALAVVGGDVIPSFVPTVEGAEKSDLSKVEAYEWRMICRNDDENRDKVARYSSEEVTAL</sequence>
<keyword evidence="2" id="KW-1185">Reference proteome</keyword>
<evidence type="ECO:0000313" key="2">
    <source>
        <dbReference type="Proteomes" id="UP001139207"/>
    </source>
</evidence>